<dbReference type="InterPro" id="IPR004330">
    <property type="entry name" value="FAR1_DNA_bnd_dom"/>
</dbReference>
<gene>
    <name evidence="3" type="ORF">CTI12_AA259790</name>
</gene>
<organism evidence="3 4">
    <name type="scientific">Artemisia annua</name>
    <name type="common">Sweet wormwood</name>
    <dbReference type="NCBI Taxonomy" id="35608"/>
    <lineage>
        <taxon>Eukaryota</taxon>
        <taxon>Viridiplantae</taxon>
        <taxon>Streptophyta</taxon>
        <taxon>Embryophyta</taxon>
        <taxon>Tracheophyta</taxon>
        <taxon>Spermatophyta</taxon>
        <taxon>Magnoliopsida</taxon>
        <taxon>eudicotyledons</taxon>
        <taxon>Gunneridae</taxon>
        <taxon>Pentapetalae</taxon>
        <taxon>asterids</taxon>
        <taxon>campanulids</taxon>
        <taxon>Asterales</taxon>
        <taxon>Asteraceae</taxon>
        <taxon>Asteroideae</taxon>
        <taxon>Anthemideae</taxon>
        <taxon>Artemisiinae</taxon>
        <taxon>Artemisia</taxon>
    </lineage>
</organism>
<evidence type="ECO:0000259" key="2">
    <source>
        <dbReference type="Pfam" id="PF03101"/>
    </source>
</evidence>
<dbReference type="AlphaFoldDB" id="A0A2U1NF60"/>
<protein>
    <submittedName>
        <fullName evidence="3">Zinc finger, SWIM-type, MULE transposase domain, FHY3/FAR1 family</fullName>
    </submittedName>
</protein>
<evidence type="ECO:0000256" key="1">
    <source>
        <dbReference type="SAM" id="MobiDB-lite"/>
    </source>
</evidence>
<feature type="region of interest" description="Disordered" evidence="1">
    <location>
        <begin position="1"/>
        <end position="53"/>
    </location>
</feature>
<name>A0A2U1NF60_ARTAN</name>
<evidence type="ECO:0000313" key="3">
    <source>
        <dbReference type="EMBL" id="PWA72096.1"/>
    </source>
</evidence>
<feature type="compositionally biased region" description="Polar residues" evidence="1">
    <location>
        <begin position="16"/>
        <end position="27"/>
    </location>
</feature>
<accession>A0A2U1NF60</accession>
<sequence>MSNSTDNDSMEDVPSTPRSTDNVQTNVVDADSVPQAGSYQPTPPGSKFWIPEAKKKPVEGTEFDTIEQAFLFYQEYAREGGFEVRRGGQSNRKKKQNPDLKYFCCSKEGVKQPKKDKPKTDTSSSDIAEVVKVGPDLCSKDDFKQRLCDIVWTDKIDPDVFESEWESIMNDFNLTDNKWLNDMFEMRTKWIPAYFRHEPMSGLMRTTSRSESENHFLGQITNPYLSLVEFLSHYDTAVDSQRYIYGKNTHNSNYTAPDLKTHLVIEKEAADFYTHTIFYDVQDEIWASLMDCCSLSVQESESCSTFVIRDTEADYRIKGSWVQAKYEVTYVPDPLSAKCTCLRSVNYI</sequence>
<dbReference type="PANTHER" id="PTHR47718">
    <property type="entry name" value="OS01G0519700 PROTEIN"/>
    <property type="match status" value="1"/>
</dbReference>
<dbReference type="PANTHER" id="PTHR47718:SF17">
    <property type="entry name" value="PROTEIN FAR1-RELATED SEQUENCE 5-LIKE"/>
    <property type="match status" value="1"/>
</dbReference>
<dbReference type="Proteomes" id="UP000245207">
    <property type="component" value="Unassembled WGS sequence"/>
</dbReference>
<feature type="domain" description="FAR1" evidence="2">
    <location>
        <begin position="72"/>
        <end position="122"/>
    </location>
</feature>
<proteinExistence type="predicted"/>
<dbReference type="Pfam" id="PF03101">
    <property type="entry name" value="FAR1"/>
    <property type="match status" value="1"/>
</dbReference>
<reference evidence="3 4" key="1">
    <citation type="journal article" date="2018" name="Mol. Plant">
        <title>The genome of Artemisia annua provides insight into the evolution of Asteraceae family and artemisinin biosynthesis.</title>
        <authorList>
            <person name="Shen Q."/>
            <person name="Zhang L."/>
            <person name="Liao Z."/>
            <person name="Wang S."/>
            <person name="Yan T."/>
            <person name="Shi P."/>
            <person name="Liu M."/>
            <person name="Fu X."/>
            <person name="Pan Q."/>
            <person name="Wang Y."/>
            <person name="Lv Z."/>
            <person name="Lu X."/>
            <person name="Zhang F."/>
            <person name="Jiang W."/>
            <person name="Ma Y."/>
            <person name="Chen M."/>
            <person name="Hao X."/>
            <person name="Li L."/>
            <person name="Tang Y."/>
            <person name="Lv G."/>
            <person name="Zhou Y."/>
            <person name="Sun X."/>
            <person name="Brodelius P.E."/>
            <person name="Rose J.K.C."/>
            <person name="Tang K."/>
        </authorList>
    </citation>
    <scope>NUCLEOTIDE SEQUENCE [LARGE SCALE GENOMIC DNA]</scope>
    <source>
        <strain evidence="4">cv. Huhao1</strain>
        <tissue evidence="3">Leaf</tissue>
    </source>
</reference>
<dbReference type="EMBL" id="PKPP01002967">
    <property type="protein sequence ID" value="PWA72096.1"/>
    <property type="molecule type" value="Genomic_DNA"/>
</dbReference>
<keyword evidence="4" id="KW-1185">Reference proteome</keyword>
<dbReference type="OrthoDB" id="1722470at2759"/>
<evidence type="ECO:0000313" key="4">
    <source>
        <dbReference type="Proteomes" id="UP000245207"/>
    </source>
</evidence>
<comment type="caution">
    <text evidence="3">The sequence shown here is derived from an EMBL/GenBank/DDBJ whole genome shotgun (WGS) entry which is preliminary data.</text>
</comment>